<dbReference type="HOGENOM" id="CLU_1350628_0_0_1"/>
<dbReference type="CDD" id="cd00010">
    <property type="entry name" value="AAI_LTSS"/>
    <property type="match status" value="1"/>
</dbReference>
<keyword evidence="9" id="KW-1185">Reference proteome</keyword>
<name>A0A0D9ZLR8_9ORYZ</name>
<evidence type="ECO:0000256" key="4">
    <source>
        <dbReference type="ARBA" id="ARBA00023180"/>
    </source>
</evidence>
<evidence type="ECO:0000256" key="5">
    <source>
        <dbReference type="SAM" id="MobiDB-lite"/>
    </source>
</evidence>
<dbReference type="Gramene" id="OGLUM04G14930.1">
    <property type="protein sequence ID" value="OGLUM04G14930.1"/>
    <property type="gene ID" value="OGLUM04G14930"/>
</dbReference>
<feature type="compositionally biased region" description="Low complexity" evidence="5">
    <location>
        <begin position="135"/>
        <end position="172"/>
    </location>
</feature>
<protein>
    <recommendedName>
        <fullName evidence="7">Bifunctional inhibitor/plant lipid transfer protein/seed storage helical domain-containing protein</fullName>
    </recommendedName>
</protein>
<dbReference type="SUPFAM" id="SSF47699">
    <property type="entry name" value="Bifunctional inhibitor/lipid-transfer protein/seed storage 2S albumin"/>
    <property type="match status" value="1"/>
</dbReference>
<evidence type="ECO:0000256" key="2">
    <source>
        <dbReference type="ARBA" id="ARBA00022729"/>
    </source>
</evidence>
<evidence type="ECO:0000256" key="3">
    <source>
        <dbReference type="ARBA" id="ARBA00023157"/>
    </source>
</evidence>
<keyword evidence="3" id="KW-1015">Disulfide bond</keyword>
<evidence type="ECO:0000256" key="6">
    <source>
        <dbReference type="SAM" id="SignalP"/>
    </source>
</evidence>
<dbReference type="Pfam" id="PF14368">
    <property type="entry name" value="LTP_2"/>
    <property type="match status" value="1"/>
</dbReference>
<dbReference type="InterPro" id="IPR016140">
    <property type="entry name" value="Bifunc_inhib/LTP/seed_store"/>
</dbReference>
<dbReference type="EnsemblPlants" id="OGLUM04G14930.1">
    <property type="protein sequence ID" value="OGLUM04G14930.1"/>
    <property type="gene ID" value="OGLUM04G14930"/>
</dbReference>
<keyword evidence="2 6" id="KW-0732">Signal</keyword>
<evidence type="ECO:0000313" key="9">
    <source>
        <dbReference type="Proteomes" id="UP000026961"/>
    </source>
</evidence>
<sequence length="200" mass="19468">MASSAVVAACVVVVAAALLLVTAPGAAAQPGGASSGSGCNAGLIRLLPCLGFVGGNDAAPSNTCCANLGSMVHDEPLCLCQALSQSGGGGAIPVPVNRTRAVQLPLLCRLDLPPAAAACPGFDLGGAAPSPPVSVPRSTPNSTAPSTPTPVTVTRAPPQQTTPSPKTSSQTPEYSSGLKLIAGCVPVALGFMALVSALTF</sequence>
<dbReference type="eggNOG" id="ENOG502S5ED">
    <property type="taxonomic scope" value="Eukaryota"/>
</dbReference>
<feature type="signal peptide" evidence="6">
    <location>
        <begin position="1"/>
        <end position="28"/>
    </location>
</feature>
<dbReference type="Proteomes" id="UP000026961">
    <property type="component" value="Chromosome 4"/>
</dbReference>
<dbReference type="AlphaFoldDB" id="A0A0D9ZLR8"/>
<feature type="domain" description="Bifunctional inhibitor/plant lipid transfer protein/seed storage helical" evidence="7">
    <location>
        <begin position="21"/>
        <end position="116"/>
    </location>
</feature>
<evidence type="ECO:0000313" key="8">
    <source>
        <dbReference type="EnsemblPlants" id="OGLUM04G14930.1"/>
    </source>
</evidence>
<dbReference type="PANTHER" id="PTHR33044">
    <property type="entry name" value="BIFUNCTIONAL INHIBITOR/LIPID-TRANSFER PROTEIN/SEED STORAGE 2S ALBUMIN SUPERFAMILY PROTEIN-RELATED"/>
    <property type="match status" value="1"/>
</dbReference>
<accession>A0A0D9ZLR8</accession>
<dbReference type="STRING" id="40148.A0A0D9ZLR8"/>
<dbReference type="InterPro" id="IPR036312">
    <property type="entry name" value="Bifun_inhib/LTP/seed_sf"/>
</dbReference>
<feature type="chain" id="PRO_5002352557" description="Bifunctional inhibitor/plant lipid transfer protein/seed storage helical domain-containing protein" evidence="6">
    <location>
        <begin position="29"/>
        <end position="200"/>
    </location>
</feature>
<reference evidence="8" key="2">
    <citation type="submission" date="2018-05" db="EMBL/GenBank/DDBJ databases">
        <title>OgluRS3 (Oryza glumaepatula Reference Sequence Version 3).</title>
        <authorList>
            <person name="Zhang J."/>
            <person name="Kudrna D."/>
            <person name="Lee S."/>
            <person name="Talag J."/>
            <person name="Welchert J."/>
            <person name="Wing R.A."/>
        </authorList>
    </citation>
    <scope>NUCLEOTIDE SEQUENCE [LARGE SCALE GENOMIC DNA]</scope>
</reference>
<dbReference type="InterPro" id="IPR043325">
    <property type="entry name" value="LTSS"/>
</dbReference>
<evidence type="ECO:0000259" key="7">
    <source>
        <dbReference type="Pfam" id="PF14368"/>
    </source>
</evidence>
<comment type="similarity">
    <text evidence="1">Belongs to the plant LTP family.</text>
</comment>
<proteinExistence type="inferred from homology"/>
<feature type="region of interest" description="Disordered" evidence="5">
    <location>
        <begin position="130"/>
        <end position="173"/>
    </location>
</feature>
<keyword evidence="4" id="KW-0325">Glycoprotein</keyword>
<evidence type="ECO:0000256" key="1">
    <source>
        <dbReference type="ARBA" id="ARBA00009748"/>
    </source>
</evidence>
<dbReference type="Gene3D" id="1.10.110.10">
    <property type="entry name" value="Plant lipid-transfer and hydrophobic proteins"/>
    <property type="match status" value="1"/>
</dbReference>
<reference evidence="8" key="1">
    <citation type="submission" date="2015-04" db="UniProtKB">
        <authorList>
            <consortium name="EnsemblPlants"/>
        </authorList>
    </citation>
    <scope>IDENTIFICATION</scope>
</reference>
<organism evidence="8">
    <name type="scientific">Oryza glumipatula</name>
    <dbReference type="NCBI Taxonomy" id="40148"/>
    <lineage>
        <taxon>Eukaryota</taxon>
        <taxon>Viridiplantae</taxon>
        <taxon>Streptophyta</taxon>
        <taxon>Embryophyta</taxon>
        <taxon>Tracheophyta</taxon>
        <taxon>Spermatophyta</taxon>
        <taxon>Magnoliopsida</taxon>
        <taxon>Liliopsida</taxon>
        <taxon>Poales</taxon>
        <taxon>Poaceae</taxon>
        <taxon>BOP clade</taxon>
        <taxon>Oryzoideae</taxon>
        <taxon>Oryzeae</taxon>
        <taxon>Oryzinae</taxon>
        <taxon>Oryza</taxon>
    </lineage>
</organism>